<keyword evidence="5 13" id="KW-1133">Transmembrane helix</keyword>
<name>A0A401Q9Y7_SCYTO</name>
<accession>A0A401Q9Y7</accession>
<feature type="transmembrane region" description="Helical" evidence="13">
    <location>
        <begin position="220"/>
        <end position="241"/>
    </location>
</feature>
<keyword evidence="7 13" id="KW-0472">Membrane</keyword>
<feature type="transmembrane region" description="Helical" evidence="13">
    <location>
        <begin position="125"/>
        <end position="143"/>
    </location>
</feature>
<protein>
    <recommendedName>
        <fullName evidence="14">G-protein coupled receptors family 1 profile domain-containing protein</fullName>
    </recommendedName>
</protein>
<feature type="transmembrane region" description="Helical" evidence="13">
    <location>
        <begin position="50"/>
        <end position="69"/>
    </location>
</feature>
<keyword evidence="11 12" id="KW-0807">Transducer</keyword>
<evidence type="ECO:0000256" key="5">
    <source>
        <dbReference type="ARBA" id="ARBA00022989"/>
    </source>
</evidence>
<evidence type="ECO:0000313" key="16">
    <source>
        <dbReference type="Proteomes" id="UP000288216"/>
    </source>
</evidence>
<feature type="non-terminal residue" evidence="15">
    <location>
        <position position="1"/>
    </location>
</feature>
<gene>
    <name evidence="15" type="ORF">scyTo_0021951</name>
</gene>
<keyword evidence="6 12" id="KW-0297">G-protein coupled receptor</keyword>
<dbReference type="InterPro" id="IPR000276">
    <property type="entry name" value="GPCR_Rhodpsn"/>
</dbReference>
<evidence type="ECO:0000256" key="4">
    <source>
        <dbReference type="ARBA" id="ARBA00022692"/>
    </source>
</evidence>
<organism evidence="15 16">
    <name type="scientific">Scyliorhinus torazame</name>
    <name type="common">Cloudy catshark</name>
    <name type="synonym">Catulus torazame</name>
    <dbReference type="NCBI Taxonomy" id="75743"/>
    <lineage>
        <taxon>Eukaryota</taxon>
        <taxon>Metazoa</taxon>
        <taxon>Chordata</taxon>
        <taxon>Craniata</taxon>
        <taxon>Vertebrata</taxon>
        <taxon>Chondrichthyes</taxon>
        <taxon>Elasmobranchii</taxon>
        <taxon>Galeomorphii</taxon>
        <taxon>Galeoidea</taxon>
        <taxon>Carcharhiniformes</taxon>
        <taxon>Scyliorhinidae</taxon>
        <taxon>Scyliorhinus</taxon>
    </lineage>
</organism>
<feature type="transmembrane region" description="Helical" evidence="13">
    <location>
        <begin position="12"/>
        <end position="38"/>
    </location>
</feature>
<evidence type="ECO:0000256" key="12">
    <source>
        <dbReference type="RuleBase" id="RU000688"/>
    </source>
</evidence>
<feature type="transmembrane region" description="Helical" evidence="13">
    <location>
        <begin position="261"/>
        <end position="280"/>
    </location>
</feature>
<dbReference type="PROSITE" id="PS50262">
    <property type="entry name" value="G_PROTEIN_RECEP_F1_2"/>
    <property type="match status" value="1"/>
</dbReference>
<evidence type="ECO:0000313" key="15">
    <source>
        <dbReference type="EMBL" id="GCB82182.1"/>
    </source>
</evidence>
<dbReference type="STRING" id="75743.A0A401Q9Y7"/>
<dbReference type="PRINTS" id="PR01649">
    <property type="entry name" value="PSYCHOSINER"/>
</dbReference>
<dbReference type="InterPro" id="IPR005464">
    <property type="entry name" value="Psych_rcpt"/>
</dbReference>
<dbReference type="GO" id="GO:0004930">
    <property type="term" value="F:G protein-coupled receptor activity"/>
    <property type="evidence" value="ECO:0007669"/>
    <property type="project" value="UniProtKB-KW"/>
</dbReference>
<sequence length="317" mass="36579">NDSCFVQHSINLWIFPSAYILIFCLGLPVNCVALYAAYKQVKRKNELGVYLFNLTLADLLYILTLPFWIDFTVHKDDWRAGNTMCQICSFLTQTNLYASSVFLCCISFDRYLGVVHPLQMTRVRTMRAAILISCFVWASQSAFNLELLIESEVDKDTDRHILCYDIYPIEPWKAKLNYFRITFGFLIPLVLIVAFHCRIYNALRDNVATLQHEKRRAAQLMLGITVGFTVCFTPFHAMLLVRSIMEKNCDVANSIFIPYRLSVALVSLNCILDPILYCFVSELSRRDILLFTLRRSETRANEVSNNQIRNMSATIIL</sequence>
<proteinExistence type="inferred from homology"/>
<feature type="domain" description="G-protein coupled receptors family 1 profile" evidence="14">
    <location>
        <begin position="29"/>
        <end position="277"/>
    </location>
</feature>
<reference evidence="15 16" key="1">
    <citation type="journal article" date="2018" name="Nat. Ecol. Evol.">
        <title>Shark genomes provide insights into elasmobranch evolution and the origin of vertebrates.</title>
        <authorList>
            <person name="Hara Y"/>
            <person name="Yamaguchi K"/>
            <person name="Onimaru K"/>
            <person name="Kadota M"/>
            <person name="Koyanagi M"/>
            <person name="Keeley SD"/>
            <person name="Tatsumi K"/>
            <person name="Tanaka K"/>
            <person name="Motone F"/>
            <person name="Kageyama Y"/>
            <person name="Nozu R"/>
            <person name="Adachi N"/>
            <person name="Nishimura O"/>
            <person name="Nakagawa R"/>
            <person name="Tanegashima C"/>
            <person name="Kiyatake I"/>
            <person name="Matsumoto R"/>
            <person name="Murakumo K"/>
            <person name="Nishida K"/>
            <person name="Terakita A"/>
            <person name="Kuratani S"/>
            <person name="Sato K"/>
            <person name="Hyodo S Kuraku.S."/>
        </authorList>
    </citation>
    <scope>NUCLEOTIDE SEQUENCE [LARGE SCALE GENOMIC DNA]</scope>
</reference>
<dbReference type="GO" id="GO:0005886">
    <property type="term" value="C:plasma membrane"/>
    <property type="evidence" value="ECO:0007669"/>
    <property type="project" value="UniProtKB-SubCell"/>
</dbReference>
<evidence type="ECO:0000256" key="2">
    <source>
        <dbReference type="ARBA" id="ARBA00010663"/>
    </source>
</evidence>
<comment type="similarity">
    <text evidence="2 12">Belongs to the G-protein coupled receptor 1 family.</text>
</comment>
<dbReference type="PRINTS" id="PR00237">
    <property type="entry name" value="GPCRRHODOPSN"/>
</dbReference>
<evidence type="ECO:0000256" key="3">
    <source>
        <dbReference type="ARBA" id="ARBA00022475"/>
    </source>
</evidence>
<dbReference type="AlphaFoldDB" id="A0A401Q9Y7"/>
<keyword evidence="3" id="KW-1003">Cell membrane</keyword>
<dbReference type="OMA" id="RMATCIS"/>
<dbReference type="EMBL" id="BFAA01020641">
    <property type="protein sequence ID" value="GCB82182.1"/>
    <property type="molecule type" value="Genomic_DNA"/>
</dbReference>
<evidence type="ECO:0000256" key="10">
    <source>
        <dbReference type="ARBA" id="ARBA00023180"/>
    </source>
</evidence>
<dbReference type="FunFam" id="1.20.1070.10:FF:000065">
    <property type="entry name" value="G-protein coupled receptor 4"/>
    <property type="match status" value="1"/>
</dbReference>
<evidence type="ECO:0000256" key="13">
    <source>
        <dbReference type="SAM" id="Phobius"/>
    </source>
</evidence>
<dbReference type="PROSITE" id="PS00237">
    <property type="entry name" value="G_PROTEIN_RECEP_F1_1"/>
    <property type="match status" value="1"/>
</dbReference>
<dbReference type="OrthoDB" id="6021389at2759"/>
<evidence type="ECO:0000256" key="9">
    <source>
        <dbReference type="ARBA" id="ARBA00023170"/>
    </source>
</evidence>
<comment type="caution">
    <text evidence="15">The sequence shown here is derived from an EMBL/GenBank/DDBJ whole genome shotgun (WGS) entry which is preliminary data.</text>
</comment>
<dbReference type="PANTHER" id="PTHR24234:SF15">
    <property type="entry name" value="G PROTEIN-COUPLED RECEPTOR 65"/>
    <property type="match status" value="1"/>
</dbReference>
<keyword evidence="8" id="KW-1015">Disulfide bond</keyword>
<dbReference type="Pfam" id="PF00001">
    <property type="entry name" value="7tm_1"/>
    <property type="match status" value="1"/>
</dbReference>
<dbReference type="InterPro" id="IPR017452">
    <property type="entry name" value="GPCR_Rhodpsn_7TM"/>
</dbReference>
<comment type="subcellular location">
    <subcellularLocation>
        <location evidence="1">Cell membrane</location>
        <topology evidence="1">Multi-pass membrane protein</topology>
    </subcellularLocation>
</comment>
<dbReference type="SUPFAM" id="SSF81321">
    <property type="entry name" value="Family A G protein-coupled receptor-like"/>
    <property type="match status" value="1"/>
</dbReference>
<keyword evidence="9 12" id="KW-0675">Receptor</keyword>
<keyword evidence="16" id="KW-1185">Reference proteome</keyword>
<evidence type="ECO:0000256" key="1">
    <source>
        <dbReference type="ARBA" id="ARBA00004651"/>
    </source>
</evidence>
<dbReference type="Gene3D" id="1.20.1070.10">
    <property type="entry name" value="Rhodopsin 7-helix transmembrane proteins"/>
    <property type="match status" value="1"/>
</dbReference>
<keyword evidence="4 12" id="KW-0812">Transmembrane</keyword>
<evidence type="ECO:0000259" key="14">
    <source>
        <dbReference type="PROSITE" id="PS50262"/>
    </source>
</evidence>
<keyword evidence="10" id="KW-0325">Glycoprotein</keyword>
<evidence type="ECO:0000256" key="6">
    <source>
        <dbReference type="ARBA" id="ARBA00023040"/>
    </source>
</evidence>
<evidence type="ECO:0000256" key="8">
    <source>
        <dbReference type="ARBA" id="ARBA00023157"/>
    </source>
</evidence>
<dbReference type="Proteomes" id="UP000288216">
    <property type="component" value="Unassembled WGS sequence"/>
</dbReference>
<dbReference type="PANTHER" id="PTHR24234">
    <property type="entry name" value="LYSOPHOSPHATIDIC ACID RECEPTOR 5/SPHINGOSYLPHOSPHORYLCHOLINE RECEPTOR"/>
    <property type="match status" value="1"/>
</dbReference>
<evidence type="ECO:0000256" key="11">
    <source>
        <dbReference type="ARBA" id="ARBA00023224"/>
    </source>
</evidence>
<feature type="transmembrane region" description="Helical" evidence="13">
    <location>
        <begin position="178"/>
        <end position="199"/>
    </location>
</feature>
<evidence type="ECO:0000256" key="7">
    <source>
        <dbReference type="ARBA" id="ARBA00023136"/>
    </source>
</evidence>